<dbReference type="InterPro" id="IPR036890">
    <property type="entry name" value="HATPase_C_sf"/>
</dbReference>
<dbReference type="PANTHER" id="PTHR40448:SF1">
    <property type="entry name" value="TWO-COMPONENT SENSOR HISTIDINE KINASE"/>
    <property type="match status" value="1"/>
</dbReference>
<dbReference type="Proteomes" id="UP000664357">
    <property type="component" value="Unassembled WGS sequence"/>
</dbReference>
<dbReference type="SUPFAM" id="SSF55874">
    <property type="entry name" value="ATPase domain of HSP90 chaperone/DNA topoisomerase II/histidine kinase"/>
    <property type="match status" value="1"/>
</dbReference>
<organism evidence="4 5">
    <name type="scientific">Candidatus Enterococcus ferrettii</name>
    <dbReference type="NCBI Taxonomy" id="2815324"/>
    <lineage>
        <taxon>Bacteria</taxon>
        <taxon>Bacillati</taxon>
        <taxon>Bacillota</taxon>
        <taxon>Bacilli</taxon>
        <taxon>Lactobacillales</taxon>
        <taxon>Enterococcaceae</taxon>
        <taxon>Enterococcus</taxon>
    </lineage>
</organism>
<evidence type="ECO:0000259" key="3">
    <source>
        <dbReference type="Pfam" id="PF14501"/>
    </source>
</evidence>
<keyword evidence="4" id="KW-0808">Transferase</keyword>
<feature type="transmembrane region" description="Helical" evidence="2">
    <location>
        <begin position="78"/>
        <end position="106"/>
    </location>
</feature>
<evidence type="ECO:0000256" key="2">
    <source>
        <dbReference type="SAM" id="Phobius"/>
    </source>
</evidence>
<feature type="transmembrane region" description="Helical" evidence="2">
    <location>
        <begin position="37"/>
        <end position="69"/>
    </location>
</feature>
<feature type="transmembrane region" description="Helical" evidence="2">
    <location>
        <begin position="9"/>
        <end position="31"/>
    </location>
</feature>
<dbReference type="GO" id="GO:0016301">
    <property type="term" value="F:kinase activity"/>
    <property type="evidence" value="ECO:0007669"/>
    <property type="project" value="UniProtKB-KW"/>
</dbReference>
<dbReference type="Gene3D" id="3.30.565.10">
    <property type="entry name" value="Histidine kinase-like ATPase, C-terminal domain"/>
    <property type="match status" value="1"/>
</dbReference>
<feature type="coiled-coil region" evidence="1">
    <location>
        <begin position="210"/>
        <end position="240"/>
    </location>
</feature>
<keyword evidence="1" id="KW-0175">Coiled coil</keyword>
<reference evidence="4 5" key="1">
    <citation type="submission" date="2024-02" db="EMBL/GenBank/DDBJ databases">
        <title>The Genome Sequence of Enterococcus sp. DIV0159.</title>
        <authorList>
            <person name="Earl A."/>
            <person name="Manson A."/>
            <person name="Gilmore M."/>
            <person name="Sanders J."/>
            <person name="Shea T."/>
            <person name="Howe W."/>
            <person name="Livny J."/>
            <person name="Cuomo C."/>
            <person name="Neafsey D."/>
            <person name="Birren B."/>
        </authorList>
    </citation>
    <scope>NUCLEOTIDE SEQUENCE [LARGE SCALE GENOMIC DNA]</scope>
    <source>
        <strain evidence="4 5">665A</strain>
    </source>
</reference>
<dbReference type="RefSeq" id="WP_207700657.1">
    <property type="nucleotide sequence ID" value="NZ_JAFREL020000001.1"/>
</dbReference>
<dbReference type="EMBL" id="JAFREL020000001">
    <property type="protein sequence ID" value="MEO1768895.1"/>
    <property type="molecule type" value="Genomic_DNA"/>
</dbReference>
<keyword evidence="2" id="KW-1133">Transmembrane helix</keyword>
<accession>A0ABV0EJU2</accession>
<comment type="caution">
    <text evidence="4">The sequence shown here is derived from an EMBL/GenBank/DDBJ whole genome shotgun (WGS) entry which is preliminary data.</text>
</comment>
<keyword evidence="4" id="KW-0418">Kinase</keyword>
<keyword evidence="2" id="KW-0812">Transmembrane</keyword>
<protein>
    <submittedName>
        <fullName evidence="4">Two-component system, LytTR family, sensor histidine kinase AgrC</fullName>
    </submittedName>
</protein>
<evidence type="ECO:0000313" key="5">
    <source>
        <dbReference type="Proteomes" id="UP000664357"/>
    </source>
</evidence>
<feature type="transmembrane region" description="Helical" evidence="2">
    <location>
        <begin position="112"/>
        <end position="134"/>
    </location>
</feature>
<dbReference type="Pfam" id="PF14501">
    <property type="entry name" value="HATPase_c_5"/>
    <property type="match status" value="1"/>
</dbReference>
<dbReference type="PANTHER" id="PTHR40448">
    <property type="entry name" value="TWO-COMPONENT SENSOR HISTIDINE KINASE"/>
    <property type="match status" value="1"/>
</dbReference>
<feature type="domain" description="Sensor histidine kinase NatK-like C-terminal" evidence="3">
    <location>
        <begin position="326"/>
        <end position="425"/>
    </location>
</feature>
<feature type="transmembrane region" description="Helical" evidence="2">
    <location>
        <begin position="154"/>
        <end position="172"/>
    </location>
</feature>
<evidence type="ECO:0000313" key="4">
    <source>
        <dbReference type="EMBL" id="MEO1768895.1"/>
    </source>
</evidence>
<feature type="transmembrane region" description="Helical" evidence="2">
    <location>
        <begin position="178"/>
        <end position="198"/>
    </location>
</feature>
<dbReference type="InterPro" id="IPR032834">
    <property type="entry name" value="NatK-like_C"/>
</dbReference>
<sequence>MVQIDTKAYILRMFLSSFYFYGIFFSLYRGVPLKKKMILLLVLLPITFLVEVFSDFSDVLTIVGCYYLLKSKKKTNYILLNTIILSMLLSYFVPLLVSAGIIPFISFSGVKGWTLVIGEIVLDIIALLVLLFALYRFSAERLLKKYSSQFSSILLGYLFLVALLITYAAHYYEAFDRFVVGLVIFLVVQTIFLLIVFARETAHQKETFEQQLFKQQLTDLKEYADQLEENQQKMRKFQHDYKNLILSLKESSVASQDTELLQQVISLENYSDRYFASIAWSYNDLKNVKNTYLKSLLISKLSVIQEHQIACSFECRQEIEELPIPVFDFIRILGITLDNAIEAAQGLEKPALSILLYQDNQQLECLVQNTYQESGASIPQLMQPGFSSKQDHLGLGLSNIQELKTKYPNLYVQYEKDEHTFSTQIITVFERK</sequence>
<keyword evidence="5" id="KW-1185">Reference proteome</keyword>
<name>A0ABV0EJU2_9ENTE</name>
<keyword evidence="2" id="KW-0472">Membrane</keyword>
<gene>
    <name evidence="4" type="ORF">JZO67_000834</name>
</gene>
<evidence type="ECO:0000256" key="1">
    <source>
        <dbReference type="SAM" id="Coils"/>
    </source>
</evidence>
<proteinExistence type="predicted"/>